<gene>
    <name evidence="1" type="ORF">P280DRAFT_517624</name>
</gene>
<evidence type="ECO:0000313" key="2">
    <source>
        <dbReference type="Proteomes" id="UP000799753"/>
    </source>
</evidence>
<dbReference type="OrthoDB" id="3691658at2759"/>
<proteinExistence type="predicted"/>
<reference evidence="1" key="1">
    <citation type="journal article" date="2020" name="Stud. Mycol.">
        <title>101 Dothideomycetes genomes: a test case for predicting lifestyles and emergence of pathogens.</title>
        <authorList>
            <person name="Haridas S."/>
            <person name="Albert R."/>
            <person name="Binder M."/>
            <person name="Bloem J."/>
            <person name="Labutti K."/>
            <person name="Salamov A."/>
            <person name="Andreopoulos B."/>
            <person name="Baker S."/>
            <person name="Barry K."/>
            <person name="Bills G."/>
            <person name="Bluhm B."/>
            <person name="Cannon C."/>
            <person name="Castanera R."/>
            <person name="Culley D."/>
            <person name="Daum C."/>
            <person name="Ezra D."/>
            <person name="Gonzalez J."/>
            <person name="Henrissat B."/>
            <person name="Kuo A."/>
            <person name="Liang C."/>
            <person name="Lipzen A."/>
            <person name="Lutzoni F."/>
            <person name="Magnuson J."/>
            <person name="Mondo S."/>
            <person name="Nolan M."/>
            <person name="Ohm R."/>
            <person name="Pangilinan J."/>
            <person name="Park H.-J."/>
            <person name="Ramirez L."/>
            <person name="Alfaro M."/>
            <person name="Sun H."/>
            <person name="Tritt A."/>
            <person name="Yoshinaga Y."/>
            <person name="Zwiers L.-H."/>
            <person name="Turgeon B."/>
            <person name="Goodwin S."/>
            <person name="Spatafora J."/>
            <person name="Crous P."/>
            <person name="Grigoriev I."/>
        </authorList>
    </citation>
    <scope>NUCLEOTIDE SEQUENCE</scope>
    <source>
        <strain evidence="1">CBS 473.64</strain>
    </source>
</reference>
<dbReference type="AlphaFoldDB" id="A0A6A6S1H6"/>
<keyword evidence="2" id="KW-1185">Reference proteome</keyword>
<name>A0A6A6S1H6_9PLEO</name>
<organism evidence="1 2">
    <name type="scientific">Massarina eburnea CBS 473.64</name>
    <dbReference type="NCBI Taxonomy" id="1395130"/>
    <lineage>
        <taxon>Eukaryota</taxon>
        <taxon>Fungi</taxon>
        <taxon>Dikarya</taxon>
        <taxon>Ascomycota</taxon>
        <taxon>Pezizomycotina</taxon>
        <taxon>Dothideomycetes</taxon>
        <taxon>Pleosporomycetidae</taxon>
        <taxon>Pleosporales</taxon>
        <taxon>Massarineae</taxon>
        <taxon>Massarinaceae</taxon>
        <taxon>Massarina</taxon>
    </lineage>
</organism>
<evidence type="ECO:0000313" key="1">
    <source>
        <dbReference type="EMBL" id="KAF2641420.1"/>
    </source>
</evidence>
<dbReference type="EMBL" id="MU006783">
    <property type="protein sequence ID" value="KAF2641420.1"/>
    <property type="molecule type" value="Genomic_DNA"/>
</dbReference>
<dbReference type="Proteomes" id="UP000799753">
    <property type="component" value="Unassembled WGS sequence"/>
</dbReference>
<sequence length="211" mass="23994">MPPKPKPVYLEARPDQTLLLDGLNSDVLAIIVELVFDIDWRVSIFYRYCWGFRVHTSALNLSLVNKRLRAACIWKLFRNVLRRDASMCQLNQGIKDIIHNSAILSAVRTCELSMSSQFDITLFMLVLPTVLAAMEGLQKLSITHMKSTDEDFSGMNVKFPVSPPVLSSVTSLRIQSFGECNLLIEACLNTETPILREYSDIYEHVDLDRLI</sequence>
<protein>
    <submittedName>
        <fullName evidence="1">Uncharacterized protein</fullName>
    </submittedName>
</protein>
<accession>A0A6A6S1H6</accession>